<accession>A0A3B0W3Q3</accession>
<organism evidence="1">
    <name type="scientific">hydrothermal vent metagenome</name>
    <dbReference type="NCBI Taxonomy" id="652676"/>
    <lineage>
        <taxon>unclassified sequences</taxon>
        <taxon>metagenomes</taxon>
        <taxon>ecological metagenomes</taxon>
    </lineage>
</organism>
<feature type="non-terminal residue" evidence="1">
    <location>
        <position position="29"/>
    </location>
</feature>
<name>A0A3B0W3Q3_9ZZZZ</name>
<evidence type="ECO:0000313" key="1">
    <source>
        <dbReference type="EMBL" id="VAW47080.1"/>
    </source>
</evidence>
<reference evidence="1" key="1">
    <citation type="submission" date="2018-06" db="EMBL/GenBank/DDBJ databases">
        <authorList>
            <person name="Zhirakovskaya E."/>
        </authorList>
    </citation>
    <scope>NUCLEOTIDE SEQUENCE</scope>
</reference>
<protein>
    <submittedName>
        <fullName evidence="1">Uncharacterized protein</fullName>
    </submittedName>
</protein>
<dbReference type="EMBL" id="UOFB01000175">
    <property type="protein sequence ID" value="VAW47080.1"/>
    <property type="molecule type" value="Genomic_DNA"/>
</dbReference>
<proteinExistence type="predicted"/>
<gene>
    <name evidence="1" type="ORF">MNBD_GAMMA04-824</name>
</gene>
<sequence>MQSLLKRGLTLFLGGGGLKLRQLAPTKFV</sequence>
<dbReference type="AlphaFoldDB" id="A0A3B0W3Q3"/>